<name>A0AAE9M7B8_ACIPI</name>
<gene>
    <name evidence="1" type="ORF">MWH18_17790</name>
</gene>
<evidence type="ECO:0000313" key="2">
    <source>
        <dbReference type="Proteomes" id="UP001055514"/>
    </source>
</evidence>
<dbReference type="GO" id="GO:0003677">
    <property type="term" value="F:DNA binding"/>
    <property type="evidence" value="ECO:0007669"/>
    <property type="project" value="InterPro"/>
</dbReference>
<evidence type="ECO:0000313" key="1">
    <source>
        <dbReference type="EMBL" id="USU94162.1"/>
    </source>
</evidence>
<accession>A0AAE9M7B8</accession>
<organism evidence="1 2">
    <name type="scientific">Acinetobacter pittii</name>
    <name type="common">Acinetobacter genomosp. 3</name>
    <dbReference type="NCBI Taxonomy" id="48296"/>
    <lineage>
        <taxon>Bacteria</taxon>
        <taxon>Pseudomonadati</taxon>
        <taxon>Pseudomonadota</taxon>
        <taxon>Gammaproteobacteria</taxon>
        <taxon>Moraxellales</taxon>
        <taxon>Moraxellaceae</taxon>
        <taxon>Acinetobacter</taxon>
        <taxon>Acinetobacter calcoaceticus/baumannii complex</taxon>
    </lineage>
</organism>
<dbReference type="Gene3D" id="1.10.260.40">
    <property type="entry name" value="lambda repressor-like DNA-binding domains"/>
    <property type="match status" value="1"/>
</dbReference>
<sequence>MNDAQLIKKLGGVNAVARLLGIRAASVSGWSSIPVDRKIRLAVIAEDMGVCTRKELFPDTYQDIWIELRPANSELLNIDLTKN</sequence>
<dbReference type="Proteomes" id="UP001055514">
    <property type="component" value="Chromosome"/>
</dbReference>
<dbReference type="SUPFAM" id="SSF47413">
    <property type="entry name" value="lambda repressor-like DNA-binding domains"/>
    <property type="match status" value="1"/>
</dbReference>
<proteinExistence type="predicted"/>
<reference evidence="1" key="1">
    <citation type="submission" date="2022-04" db="EMBL/GenBank/DDBJ databases">
        <title>Emergence of ST220 Acinetobacter pittii strain in bloodstream infection, which co-producing chromosomal NDM-1 and OXA-820 carbapenemases.</title>
        <authorList>
            <person name="Tian C."/>
            <person name="Xing M."/>
            <person name="Fu L."/>
            <person name="Xia D."/>
        </authorList>
    </citation>
    <scope>NUCLEOTIDE SEQUENCE</scope>
    <source>
        <strain evidence="1">TCM</strain>
    </source>
</reference>
<dbReference type="AlphaFoldDB" id="A0AAE9M7B8"/>
<protein>
    <submittedName>
        <fullName evidence="1">Cro/CI family transcriptional regulator</fullName>
    </submittedName>
</protein>
<dbReference type="EMBL" id="CP095407">
    <property type="protein sequence ID" value="USU94162.1"/>
    <property type="molecule type" value="Genomic_DNA"/>
</dbReference>
<dbReference type="InterPro" id="IPR010982">
    <property type="entry name" value="Lambda_DNA-bd_dom_sf"/>
</dbReference>
<dbReference type="Pfam" id="PF14549">
    <property type="entry name" value="P22_Cro"/>
    <property type="match status" value="1"/>
</dbReference>
<dbReference type="RefSeq" id="WP_252932567.1">
    <property type="nucleotide sequence ID" value="NZ_CP095407.1"/>
</dbReference>